<gene>
    <name evidence="1" type="ORF">BWK72_18545</name>
</gene>
<comment type="caution">
    <text evidence="1">The sequence shown here is derived from an EMBL/GenBank/DDBJ whole genome shotgun (WGS) entry which is preliminary data.</text>
</comment>
<reference evidence="1 2" key="1">
    <citation type="submission" date="2017-01" db="EMBL/GenBank/DDBJ databases">
        <title>Novel large sulfur bacteria in the metagenomes of groundwater-fed chemosynthetic microbial mats in the Lake Huron basin.</title>
        <authorList>
            <person name="Sharrar A.M."/>
            <person name="Flood B.E."/>
            <person name="Bailey J.V."/>
            <person name="Jones D.S."/>
            <person name="Biddanda B."/>
            <person name="Ruberg S.A."/>
            <person name="Marcus D.N."/>
            <person name="Dick G.J."/>
        </authorList>
    </citation>
    <scope>NUCLEOTIDE SEQUENCE [LARGE SCALE GENOMIC DNA]</scope>
    <source>
        <strain evidence="1">A7</strain>
    </source>
</reference>
<name>A0A1W9KPV8_9BURK</name>
<accession>A0A1W9KPV8</accession>
<protein>
    <submittedName>
        <fullName evidence="1">Uncharacterized protein</fullName>
    </submittedName>
</protein>
<evidence type="ECO:0000313" key="2">
    <source>
        <dbReference type="Proteomes" id="UP000192505"/>
    </source>
</evidence>
<organism evidence="1 2">
    <name type="scientific">Rhodoferax ferrireducens</name>
    <dbReference type="NCBI Taxonomy" id="192843"/>
    <lineage>
        <taxon>Bacteria</taxon>
        <taxon>Pseudomonadati</taxon>
        <taxon>Pseudomonadota</taxon>
        <taxon>Betaproteobacteria</taxon>
        <taxon>Burkholderiales</taxon>
        <taxon>Comamonadaceae</taxon>
        <taxon>Rhodoferax</taxon>
    </lineage>
</organism>
<dbReference type="Proteomes" id="UP000192505">
    <property type="component" value="Unassembled WGS sequence"/>
</dbReference>
<dbReference type="EMBL" id="MTEI01000021">
    <property type="protein sequence ID" value="OQW86154.1"/>
    <property type="molecule type" value="Genomic_DNA"/>
</dbReference>
<evidence type="ECO:0000313" key="1">
    <source>
        <dbReference type="EMBL" id="OQW86154.1"/>
    </source>
</evidence>
<proteinExistence type="predicted"/>
<dbReference type="AlphaFoldDB" id="A0A1W9KPV8"/>
<sequence>MNSAEKMQMAATATFLHALSHRITNITVAHTRYKTFERDEFGMARIVEMAKQDCRHFRNCLNKELYGRRAQRKPLLYQPLLIATLEGSLVNTDRDLTLHYNFSFGNLPAGITDADFENTFRECWVDRAKQRNNIWHYRPGDSEDGANGWLGYSMKEAQSRGNLEVWDFQNTQIPYEAFGAG</sequence>